<dbReference type="OrthoDB" id="432871at2759"/>
<reference evidence="1" key="1">
    <citation type="submission" date="2021-02" db="EMBL/GenBank/DDBJ databases">
        <authorList>
            <person name="Dougan E. K."/>
            <person name="Rhodes N."/>
            <person name="Thang M."/>
            <person name="Chan C."/>
        </authorList>
    </citation>
    <scope>NUCLEOTIDE SEQUENCE</scope>
</reference>
<dbReference type="AlphaFoldDB" id="A0A813GS30"/>
<dbReference type="Proteomes" id="UP000654075">
    <property type="component" value="Unassembled WGS sequence"/>
</dbReference>
<dbReference type="InterPro" id="IPR056322">
    <property type="entry name" value="Microp_apicomplexa_21"/>
</dbReference>
<keyword evidence="3" id="KW-1185">Reference proteome</keyword>
<evidence type="ECO:0000313" key="1">
    <source>
        <dbReference type="EMBL" id="CAE8629238.1"/>
    </source>
</evidence>
<proteinExistence type="predicted"/>
<evidence type="ECO:0000313" key="3">
    <source>
        <dbReference type="Proteomes" id="UP000654075"/>
    </source>
</evidence>
<protein>
    <submittedName>
        <fullName evidence="1">Uncharacterized protein</fullName>
    </submittedName>
</protein>
<dbReference type="EMBL" id="CAJNNV010029618">
    <property type="protein sequence ID" value="CAE8629238.1"/>
    <property type="molecule type" value="Genomic_DNA"/>
</dbReference>
<comment type="caution">
    <text evidence="1">The sequence shown here is derived from an EMBL/GenBank/DDBJ whole genome shotgun (WGS) entry which is preliminary data.</text>
</comment>
<name>A0A813GS30_POLGL</name>
<sequence length="104" mass="12247">MMFRSGRVLGLFDNQFNKPGPLRESQKRRGIAWMWAMFSAPTFLVLVGNHPDVQEWFIQQYRPVEFPPQSDPQIIYDIFHGRTAKKSSLDSYQKETNRWAEPAE</sequence>
<dbReference type="Pfam" id="PF23535">
    <property type="entry name" value="Microp_apicomplexa_21"/>
    <property type="match status" value="1"/>
</dbReference>
<dbReference type="Proteomes" id="UP000626109">
    <property type="component" value="Unassembled WGS sequence"/>
</dbReference>
<dbReference type="EMBL" id="CAJNNW010026063">
    <property type="protein sequence ID" value="CAE8682328.1"/>
    <property type="molecule type" value="Genomic_DNA"/>
</dbReference>
<accession>A0A813GS30</accession>
<evidence type="ECO:0000313" key="2">
    <source>
        <dbReference type="EMBL" id="CAE8682328.1"/>
    </source>
</evidence>
<organism evidence="1 3">
    <name type="scientific">Polarella glacialis</name>
    <name type="common">Dinoflagellate</name>
    <dbReference type="NCBI Taxonomy" id="89957"/>
    <lineage>
        <taxon>Eukaryota</taxon>
        <taxon>Sar</taxon>
        <taxon>Alveolata</taxon>
        <taxon>Dinophyceae</taxon>
        <taxon>Suessiales</taxon>
        <taxon>Suessiaceae</taxon>
        <taxon>Polarella</taxon>
    </lineage>
</organism>
<dbReference type="OMA" id="FYSGYHK"/>
<gene>
    <name evidence="1" type="ORF">PGLA1383_LOCUS45781</name>
    <name evidence="2" type="ORF">PGLA2088_LOCUS22885</name>
</gene>